<evidence type="ECO:0000313" key="3">
    <source>
        <dbReference type="Proteomes" id="UP001165427"/>
    </source>
</evidence>
<dbReference type="Pfam" id="PF09912">
    <property type="entry name" value="DUF2141"/>
    <property type="match status" value="1"/>
</dbReference>
<proteinExistence type="predicted"/>
<feature type="signal peptide" evidence="1">
    <location>
        <begin position="1"/>
        <end position="21"/>
    </location>
</feature>
<dbReference type="AlphaFoldDB" id="A0AA41QZZ1"/>
<dbReference type="RefSeq" id="WP_246902900.1">
    <property type="nucleotide sequence ID" value="NZ_JALJRB010000002.1"/>
</dbReference>
<name>A0AA41QZZ1_9BACT</name>
<sequence>MKKPILSMLVVFAFGVCAVSAQEKYSVSGTVCCVGTADVIVSLSTHEEWESDIEPVFCCAIQLTDEQKTTGKVSFKFEGVPQGRYALLAFQDIDENGKLDRNAKGTPLEPAGTYRPSFLHLWSGTHFEVNQDITLPDIVLISIID</sequence>
<keyword evidence="1" id="KW-0732">Signal</keyword>
<organism evidence="2 3">
    <name type="scientific">Desulfatitalea alkaliphila</name>
    <dbReference type="NCBI Taxonomy" id="2929485"/>
    <lineage>
        <taxon>Bacteria</taxon>
        <taxon>Pseudomonadati</taxon>
        <taxon>Thermodesulfobacteriota</taxon>
        <taxon>Desulfobacteria</taxon>
        <taxon>Desulfobacterales</taxon>
        <taxon>Desulfosarcinaceae</taxon>
        <taxon>Desulfatitalea</taxon>
    </lineage>
</organism>
<dbReference type="Proteomes" id="UP001165427">
    <property type="component" value="Unassembled WGS sequence"/>
</dbReference>
<reference evidence="2" key="1">
    <citation type="submission" date="2022-04" db="EMBL/GenBank/DDBJ databases">
        <title>Desulfatitalea alkaliphila sp. nov., a novel anaerobic sulfate-reducing bacterium isolated from terrestrial mud volcano, Taman Peninsula, Russia.</title>
        <authorList>
            <person name="Khomyakova M.A."/>
            <person name="Merkel A.Y."/>
            <person name="Slobodkin A.I."/>
        </authorList>
    </citation>
    <scope>NUCLEOTIDE SEQUENCE</scope>
    <source>
        <strain evidence="2">M08but</strain>
    </source>
</reference>
<keyword evidence="3" id="KW-1185">Reference proteome</keyword>
<comment type="caution">
    <text evidence="2">The sequence shown here is derived from an EMBL/GenBank/DDBJ whole genome shotgun (WGS) entry which is preliminary data.</text>
</comment>
<dbReference type="InterPro" id="IPR018673">
    <property type="entry name" value="DUF2141"/>
</dbReference>
<evidence type="ECO:0000256" key="1">
    <source>
        <dbReference type="SAM" id="SignalP"/>
    </source>
</evidence>
<accession>A0AA41QZZ1</accession>
<gene>
    <name evidence="2" type="ORF">MRX98_03030</name>
</gene>
<protein>
    <submittedName>
        <fullName evidence="2">DUF2141 domain-containing protein</fullName>
    </submittedName>
</protein>
<evidence type="ECO:0000313" key="2">
    <source>
        <dbReference type="EMBL" id="MCJ8499534.1"/>
    </source>
</evidence>
<dbReference type="EMBL" id="JALJRB010000002">
    <property type="protein sequence ID" value="MCJ8499534.1"/>
    <property type="molecule type" value="Genomic_DNA"/>
</dbReference>
<feature type="chain" id="PRO_5041432441" evidence="1">
    <location>
        <begin position="22"/>
        <end position="145"/>
    </location>
</feature>